<dbReference type="Pfam" id="PF00015">
    <property type="entry name" value="MCPsignal"/>
    <property type="match status" value="1"/>
</dbReference>
<feature type="compositionally biased region" description="Polar residues" evidence="6">
    <location>
        <begin position="650"/>
        <end position="660"/>
    </location>
</feature>
<dbReference type="SMART" id="SM00304">
    <property type="entry name" value="HAMP"/>
    <property type="match status" value="1"/>
</dbReference>
<dbReference type="PANTHER" id="PTHR43531:SF11">
    <property type="entry name" value="METHYL-ACCEPTING CHEMOTAXIS PROTEIN 3"/>
    <property type="match status" value="1"/>
</dbReference>
<dbReference type="SMART" id="SM00283">
    <property type="entry name" value="MA"/>
    <property type="match status" value="1"/>
</dbReference>
<dbReference type="Pfam" id="PF00672">
    <property type="entry name" value="HAMP"/>
    <property type="match status" value="1"/>
</dbReference>
<feature type="compositionally biased region" description="Low complexity" evidence="6">
    <location>
        <begin position="399"/>
        <end position="417"/>
    </location>
</feature>
<keyword evidence="7" id="KW-0472">Membrane</keyword>
<evidence type="ECO:0000256" key="2">
    <source>
        <dbReference type="ARBA" id="ARBA00023224"/>
    </source>
</evidence>
<keyword evidence="11" id="KW-1185">Reference proteome</keyword>
<dbReference type="PROSITE" id="PS50111">
    <property type="entry name" value="CHEMOTAXIS_TRANSDUC_2"/>
    <property type="match status" value="1"/>
</dbReference>
<keyword evidence="7" id="KW-1133">Transmembrane helix</keyword>
<sequence>MNINDYKIKTKILTGAMLLVAITIAFGLLARIYIGNVSDALFDITDNNGKSVEYATGVERMALSTIMEEKNYLLYEKDEIHQRAEDNVAKLLGFLDKVDQVAKTFNNNELLNQSKTAREGTEKYAEKYRAGVAALKANKAAVEEMTLKGGIVANAADAFLNRQVTLYQDAMKRGASAQELDAFVQRYIGATKIYVKAMEIMRAEKEEVNYKDRVAWHKMQIWLPELLKNYDDLEKIVSSEEALRLIGEARSATREYQQSAQAWIKNDDELKLILKDMAELGDNVIKQAQTAEEAGFAQLGVARTNAETLVSEANKIIIGTILAALILGIIIAIFLANLITAPITLGVKFAKSLAEGDLTAKLDVHGKDEIGQLAQALIGMRDQLSRVVEQVRSNSDTLSSASQQVSSTAQAMSQMATEQASSVEETTSSIEQLNASVQQNTENAHVTEQMATKSAGEARDGGEAVNETVTAMKHIAKKIGQIEDIAYKTNLLSLNAAIEAASAGEHGKGFAVVAAEVRKLAESSRITAEEINELATNSVAIAEKAGQLISTVVPNIVKTADLVQEINAASIEQSSGINQINEAMRQLDKATQQNAASAEELAATAEELNGQATQLQHAVGFFKLDAGNSKNPGSGNFRSPRPPAKAAQSKPRTSAASMGNSLDFDDADFERF</sequence>
<feature type="domain" description="Methyl-accepting transducer" evidence="8">
    <location>
        <begin position="394"/>
        <end position="609"/>
    </location>
</feature>
<feature type="domain" description="HAMP" evidence="9">
    <location>
        <begin position="337"/>
        <end position="389"/>
    </location>
</feature>
<proteinExistence type="inferred from homology"/>
<feature type="region of interest" description="Disordered" evidence="6">
    <location>
        <begin position="624"/>
        <end position="672"/>
    </location>
</feature>
<evidence type="ECO:0000313" key="10">
    <source>
        <dbReference type="EMBL" id="MCQ8104801.1"/>
    </source>
</evidence>
<protein>
    <submittedName>
        <fullName evidence="10">Methyl-accepting chemotaxis protein</fullName>
    </submittedName>
</protein>
<evidence type="ECO:0000259" key="9">
    <source>
        <dbReference type="PROSITE" id="PS50885"/>
    </source>
</evidence>
<dbReference type="Proteomes" id="UP001524499">
    <property type="component" value="Unassembled WGS sequence"/>
</dbReference>
<comment type="caution">
    <text evidence="10">The sequence shown here is derived from an EMBL/GenBank/DDBJ whole genome shotgun (WGS) entry which is preliminary data.</text>
</comment>
<dbReference type="PANTHER" id="PTHR43531">
    <property type="entry name" value="PROTEIN ICFG"/>
    <property type="match status" value="1"/>
</dbReference>
<evidence type="ECO:0000256" key="1">
    <source>
        <dbReference type="ARBA" id="ARBA00022500"/>
    </source>
</evidence>
<dbReference type="RefSeq" id="WP_256602603.1">
    <property type="nucleotide sequence ID" value="NZ_JANIBJ010000020.1"/>
</dbReference>
<dbReference type="InterPro" id="IPR051310">
    <property type="entry name" value="MCP_chemotaxis"/>
</dbReference>
<dbReference type="Gene3D" id="1.10.287.950">
    <property type="entry name" value="Methyl-accepting chemotaxis protein"/>
    <property type="match status" value="1"/>
</dbReference>
<evidence type="ECO:0000256" key="5">
    <source>
        <dbReference type="SAM" id="Coils"/>
    </source>
</evidence>
<reference evidence="10 11" key="1">
    <citation type="submission" date="2022-07" db="EMBL/GenBank/DDBJ databases">
        <title>Methylomonas rivi sp. nov., Methylomonas rosea sp. nov., Methylomonas aureus sp. nov. and Methylomonas subterranea sp. nov., four novel methanotrophs isolated from a freshwater creek and the deep terrestrial subsurface.</title>
        <authorList>
            <person name="Abin C."/>
            <person name="Sankaranarayanan K."/>
            <person name="Garner C."/>
            <person name="Sindelar R."/>
            <person name="Kotary K."/>
            <person name="Garner R."/>
            <person name="Barclay S."/>
            <person name="Lawson P."/>
            <person name="Krumholz L."/>
        </authorList>
    </citation>
    <scope>NUCLEOTIDE SEQUENCE [LARGE SCALE GENOMIC DNA]</scope>
    <source>
        <strain evidence="10 11">SURF-2</strain>
    </source>
</reference>
<feature type="transmembrane region" description="Helical" evidence="7">
    <location>
        <begin position="316"/>
        <end position="339"/>
    </location>
</feature>
<dbReference type="SUPFAM" id="SSF58104">
    <property type="entry name" value="Methyl-accepting chemotaxis protein (MCP) signaling domain"/>
    <property type="match status" value="1"/>
</dbReference>
<evidence type="ECO:0000256" key="6">
    <source>
        <dbReference type="SAM" id="MobiDB-lite"/>
    </source>
</evidence>
<name>A0ABT1TH58_9GAMM</name>
<evidence type="ECO:0000256" key="3">
    <source>
        <dbReference type="ARBA" id="ARBA00029447"/>
    </source>
</evidence>
<organism evidence="10 11">
    <name type="scientific">Methylomonas subterranea</name>
    <dbReference type="NCBI Taxonomy" id="2952225"/>
    <lineage>
        <taxon>Bacteria</taxon>
        <taxon>Pseudomonadati</taxon>
        <taxon>Pseudomonadota</taxon>
        <taxon>Gammaproteobacteria</taxon>
        <taxon>Methylococcales</taxon>
        <taxon>Methylococcaceae</taxon>
        <taxon>Methylomonas</taxon>
    </lineage>
</organism>
<dbReference type="CDD" id="cd06225">
    <property type="entry name" value="HAMP"/>
    <property type="match status" value="1"/>
</dbReference>
<evidence type="ECO:0000256" key="4">
    <source>
        <dbReference type="PROSITE-ProRule" id="PRU00284"/>
    </source>
</evidence>
<dbReference type="InterPro" id="IPR003660">
    <property type="entry name" value="HAMP_dom"/>
</dbReference>
<keyword evidence="5" id="KW-0175">Coiled coil</keyword>
<keyword evidence="1" id="KW-0145">Chemotaxis</keyword>
<feature type="coiled-coil region" evidence="5">
    <location>
        <begin position="580"/>
        <end position="618"/>
    </location>
</feature>
<evidence type="ECO:0000259" key="8">
    <source>
        <dbReference type="PROSITE" id="PS50111"/>
    </source>
</evidence>
<feature type="compositionally biased region" description="Polar residues" evidence="6">
    <location>
        <begin position="628"/>
        <end position="637"/>
    </location>
</feature>
<evidence type="ECO:0000256" key="7">
    <source>
        <dbReference type="SAM" id="Phobius"/>
    </source>
</evidence>
<dbReference type="PRINTS" id="PR00260">
    <property type="entry name" value="CHEMTRNSDUCR"/>
</dbReference>
<evidence type="ECO:0000313" key="11">
    <source>
        <dbReference type="Proteomes" id="UP001524499"/>
    </source>
</evidence>
<dbReference type="InterPro" id="IPR004090">
    <property type="entry name" value="Chemotax_Me-accpt_rcpt"/>
</dbReference>
<feature type="compositionally biased region" description="Acidic residues" evidence="6">
    <location>
        <begin position="663"/>
        <end position="672"/>
    </location>
</feature>
<comment type="similarity">
    <text evidence="3">Belongs to the methyl-accepting chemotaxis (MCP) protein family.</text>
</comment>
<dbReference type="PROSITE" id="PS50885">
    <property type="entry name" value="HAMP"/>
    <property type="match status" value="1"/>
</dbReference>
<keyword evidence="2 4" id="KW-0807">Transducer</keyword>
<feature type="region of interest" description="Disordered" evidence="6">
    <location>
        <begin position="398"/>
        <end position="420"/>
    </location>
</feature>
<dbReference type="EMBL" id="JANIBJ010000020">
    <property type="protein sequence ID" value="MCQ8104801.1"/>
    <property type="molecule type" value="Genomic_DNA"/>
</dbReference>
<keyword evidence="7" id="KW-0812">Transmembrane</keyword>
<accession>A0ABT1TH58</accession>
<dbReference type="InterPro" id="IPR004089">
    <property type="entry name" value="MCPsignal_dom"/>
</dbReference>
<feature type="transmembrane region" description="Helical" evidence="7">
    <location>
        <begin position="12"/>
        <end position="34"/>
    </location>
</feature>
<gene>
    <name evidence="10" type="ORF">NP590_11845</name>
</gene>